<dbReference type="PROSITE" id="PS50118">
    <property type="entry name" value="HMG_BOX_2"/>
    <property type="match status" value="1"/>
</dbReference>
<sequence>MLTLQKEKLPEIKIIEVPQKSQARLFFASVFTENSSTEIRSRMSIAEIREEFERVIEGMDWEEIASTLMEIIEAELGTATPPLLSFAGSQAWCPTLAPGITQRQRQEANAPLITLYPIYFVLAPPTAVQVYQVPAAAPLSSSSSTKKQDDHVKKLLNAFEIFSKEQRAKVKAELNIKSSLALNIVLGERWTSLSPQEKQKYFEQVLQERPGRSSAHSCGKKRKRASASDEESAHGKHNTAKRCRYWPADSGSDPPPP</sequence>
<dbReference type="InterPro" id="IPR009071">
    <property type="entry name" value="HMG_box_dom"/>
</dbReference>
<evidence type="ECO:0000256" key="5">
    <source>
        <dbReference type="ARBA" id="ARBA00023125"/>
    </source>
</evidence>
<reference evidence="12 13" key="2">
    <citation type="submission" date="2019-01" db="EMBL/GenBank/DDBJ databases">
        <title>A chromosome length genome reference of the Java medaka (oryzias javanicus).</title>
        <authorList>
            <person name="Herpin A."/>
            <person name="Takehana Y."/>
            <person name="Naruse K."/>
            <person name="Ansai S."/>
            <person name="Kawaguchi M."/>
        </authorList>
    </citation>
    <scope>NUCLEOTIDE SEQUENCE [LARGE SCALE GENOMIC DNA]</scope>
    <source>
        <strain evidence="12">RS831</strain>
        <tissue evidence="12">Whole body</tissue>
    </source>
</reference>
<dbReference type="InterPro" id="IPR024940">
    <property type="entry name" value="TCF/LEF"/>
</dbReference>
<dbReference type="GO" id="GO:0000978">
    <property type="term" value="F:RNA polymerase II cis-regulatory region sequence-specific DNA binding"/>
    <property type="evidence" value="ECO:0007669"/>
    <property type="project" value="TreeGrafter"/>
</dbReference>
<dbReference type="PANTHER" id="PTHR10373">
    <property type="entry name" value="TRANSCRIPTION FACTOR 7 FAMILY MEMBER"/>
    <property type="match status" value="1"/>
</dbReference>
<evidence type="ECO:0000313" key="12">
    <source>
        <dbReference type="EMBL" id="RVE75809.1"/>
    </source>
</evidence>
<feature type="domain" description="HMG box" evidence="11">
    <location>
        <begin position="152"/>
        <end position="209"/>
    </location>
</feature>
<accession>A0A3S2MH37</accession>
<feature type="DNA-binding region" description="HMG box" evidence="9">
    <location>
        <begin position="152"/>
        <end position="209"/>
    </location>
</feature>
<dbReference type="AlphaFoldDB" id="A0A3S2MH37"/>
<evidence type="ECO:0000256" key="9">
    <source>
        <dbReference type="PROSITE-ProRule" id="PRU00267"/>
    </source>
</evidence>
<dbReference type="GO" id="GO:1990907">
    <property type="term" value="C:beta-catenin-TCF complex"/>
    <property type="evidence" value="ECO:0007669"/>
    <property type="project" value="TreeGrafter"/>
</dbReference>
<evidence type="ECO:0000259" key="11">
    <source>
        <dbReference type="PROSITE" id="PS50118"/>
    </source>
</evidence>
<feature type="compositionally biased region" description="Basic residues" evidence="10">
    <location>
        <begin position="235"/>
        <end position="244"/>
    </location>
</feature>
<evidence type="ECO:0000256" key="8">
    <source>
        <dbReference type="ARBA" id="ARBA00023242"/>
    </source>
</evidence>
<evidence type="ECO:0000256" key="1">
    <source>
        <dbReference type="ARBA" id="ARBA00004123"/>
    </source>
</evidence>
<dbReference type="EMBL" id="CM012437">
    <property type="protein sequence ID" value="RVE75809.1"/>
    <property type="molecule type" value="Genomic_DNA"/>
</dbReference>
<dbReference type="GO" id="GO:0060070">
    <property type="term" value="P:canonical Wnt signaling pathway"/>
    <property type="evidence" value="ECO:0007669"/>
    <property type="project" value="TreeGrafter"/>
</dbReference>
<dbReference type="Pfam" id="PF00505">
    <property type="entry name" value="HMG_box"/>
    <property type="match status" value="1"/>
</dbReference>
<dbReference type="InterPro" id="IPR036910">
    <property type="entry name" value="HMG_box_dom_sf"/>
</dbReference>
<dbReference type="SUPFAM" id="SSF47095">
    <property type="entry name" value="HMG-box"/>
    <property type="match status" value="1"/>
</dbReference>
<comment type="subcellular location">
    <subcellularLocation>
        <location evidence="1">Nucleus</location>
    </subcellularLocation>
</comment>
<keyword evidence="5 9" id="KW-0238">DNA-binding</keyword>
<keyword evidence="4" id="KW-0805">Transcription regulation</keyword>
<keyword evidence="7" id="KW-0804">Transcription</keyword>
<dbReference type="GO" id="GO:0000785">
    <property type="term" value="C:chromatin"/>
    <property type="evidence" value="ECO:0007669"/>
    <property type="project" value="TreeGrafter"/>
</dbReference>
<evidence type="ECO:0000256" key="3">
    <source>
        <dbReference type="ARBA" id="ARBA00022687"/>
    </source>
</evidence>
<proteinExistence type="inferred from homology"/>
<keyword evidence="3" id="KW-0879">Wnt signaling pathway</keyword>
<dbReference type="SMART" id="SM00398">
    <property type="entry name" value="HMG"/>
    <property type="match status" value="1"/>
</dbReference>
<evidence type="ECO:0000256" key="7">
    <source>
        <dbReference type="ARBA" id="ARBA00023163"/>
    </source>
</evidence>
<keyword evidence="13" id="KW-1185">Reference proteome</keyword>
<evidence type="ECO:0000256" key="4">
    <source>
        <dbReference type="ARBA" id="ARBA00023015"/>
    </source>
</evidence>
<organism evidence="12 13">
    <name type="scientific">Oryzias javanicus</name>
    <name type="common">Javanese ricefish</name>
    <name type="synonym">Aplocheilus javanicus</name>
    <dbReference type="NCBI Taxonomy" id="123683"/>
    <lineage>
        <taxon>Eukaryota</taxon>
        <taxon>Metazoa</taxon>
        <taxon>Chordata</taxon>
        <taxon>Craniata</taxon>
        <taxon>Vertebrata</taxon>
        <taxon>Euteleostomi</taxon>
        <taxon>Actinopterygii</taxon>
        <taxon>Neopterygii</taxon>
        <taxon>Teleostei</taxon>
        <taxon>Neoteleostei</taxon>
        <taxon>Acanthomorphata</taxon>
        <taxon>Ovalentaria</taxon>
        <taxon>Atherinomorphae</taxon>
        <taxon>Beloniformes</taxon>
        <taxon>Adrianichthyidae</taxon>
        <taxon>Oryziinae</taxon>
        <taxon>Oryzias</taxon>
    </lineage>
</organism>
<comment type="similarity">
    <text evidence="2">Belongs to the TCF/LEF family.</text>
</comment>
<dbReference type="PANTHER" id="PTHR10373:SF38">
    <property type="entry name" value="PROTEIN PANGOLIN, ISOFORM J"/>
    <property type="match status" value="1"/>
</dbReference>
<dbReference type="Proteomes" id="UP000283210">
    <property type="component" value="Chromosome 1"/>
</dbReference>
<gene>
    <name evidence="12" type="ORF">OJAV_G00002290</name>
</gene>
<protein>
    <recommendedName>
        <fullName evidence="11">HMG box domain-containing protein</fullName>
    </recommendedName>
</protein>
<evidence type="ECO:0000256" key="6">
    <source>
        <dbReference type="ARBA" id="ARBA00023159"/>
    </source>
</evidence>
<evidence type="ECO:0000256" key="10">
    <source>
        <dbReference type="SAM" id="MobiDB-lite"/>
    </source>
</evidence>
<reference evidence="12 13" key="1">
    <citation type="submission" date="2018-11" db="EMBL/GenBank/DDBJ databases">
        <authorList>
            <person name="Lopez-Roques C."/>
            <person name="Donnadieu C."/>
            <person name="Bouchez O."/>
            <person name="Klopp C."/>
            <person name="Cabau C."/>
            <person name="Zahm M."/>
        </authorList>
    </citation>
    <scope>NUCLEOTIDE SEQUENCE [LARGE SCALE GENOMIC DNA]</scope>
    <source>
        <strain evidence="12">RS831</strain>
        <tissue evidence="12">Whole body</tissue>
    </source>
</reference>
<keyword evidence="8 9" id="KW-0539">Nucleus</keyword>
<evidence type="ECO:0000256" key="2">
    <source>
        <dbReference type="ARBA" id="ARBA00006569"/>
    </source>
</evidence>
<dbReference type="OrthoDB" id="10450444at2759"/>
<name>A0A3S2MH37_ORYJA</name>
<feature type="region of interest" description="Disordered" evidence="10">
    <location>
        <begin position="205"/>
        <end position="257"/>
    </location>
</feature>
<evidence type="ECO:0000313" key="13">
    <source>
        <dbReference type="Proteomes" id="UP000283210"/>
    </source>
</evidence>
<dbReference type="GO" id="GO:0000981">
    <property type="term" value="F:DNA-binding transcription factor activity, RNA polymerase II-specific"/>
    <property type="evidence" value="ECO:0007669"/>
    <property type="project" value="TreeGrafter"/>
</dbReference>
<keyword evidence="6" id="KW-0010">Activator</keyword>
<dbReference type="Gene3D" id="1.10.30.10">
    <property type="entry name" value="High mobility group box domain"/>
    <property type="match status" value="1"/>
</dbReference>